<reference evidence="2" key="1">
    <citation type="submission" date="2022-05" db="EMBL/GenBank/DDBJ databases">
        <title>Sphingomonas sp. strain RMG20 Genome sequencing and assembly.</title>
        <authorList>
            <person name="Kim I."/>
        </authorList>
    </citation>
    <scope>NUCLEOTIDE SEQUENCE</scope>
    <source>
        <strain evidence="2">RMG20</strain>
    </source>
</reference>
<feature type="compositionally biased region" description="Pro residues" evidence="1">
    <location>
        <begin position="92"/>
        <end position="102"/>
    </location>
</feature>
<accession>A0ABY4TWK3</accession>
<keyword evidence="3" id="KW-1185">Reference proteome</keyword>
<evidence type="ECO:0000313" key="3">
    <source>
        <dbReference type="Proteomes" id="UP001055580"/>
    </source>
</evidence>
<dbReference type="Proteomes" id="UP001055580">
    <property type="component" value="Chromosome"/>
</dbReference>
<evidence type="ECO:0000256" key="1">
    <source>
        <dbReference type="SAM" id="MobiDB-lite"/>
    </source>
</evidence>
<protein>
    <recommendedName>
        <fullName evidence="4">Protein TonB</fullName>
    </recommendedName>
</protein>
<feature type="region of interest" description="Disordered" evidence="1">
    <location>
        <begin position="120"/>
        <end position="153"/>
    </location>
</feature>
<feature type="region of interest" description="Disordered" evidence="1">
    <location>
        <begin position="249"/>
        <end position="271"/>
    </location>
</feature>
<feature type="region of interest" description="Disordered" evidence="1">
    <location>
        <begin position="66"/>
        <end position="102"/>
    </location>
</feature>
<dbReference type="EMBL" id="CP098401">
    <property type="protein sequence ID" value="URW76240.1"/>
    <property type="molecule type" value="Genomic_DNA"/>
</dbReference>
<evidence type="ECO:0008006" key="4">
    <source>
        <dbReference type="Google" id="ProtNLM"/>
    </source>
</evidence>
<feature type="compositionally biased region" description="Low complexity" evidence="1">
    <location>
        <begin position="66"/>
        <end position="82"/>
    </location>
</feature>
<sequence length="271" mass="28612">MRATSYRPSSYRARPSLRSRATATSLSLAILAAIILALLWVSAAKLTEPKEGNALATFDVAAGQKQAAANRAAAPQPKTRTTPPRPDAQQPTPTPPIVVPPFPDMIRLSRRDFAASDIGKMPKSAAGAGNDTDVAATGSGASSAGIPGAAPGGETLYPAEWYREPTRAEMATYMPRTGGTGWGMIVCRTIARYHVEDCRELGESPGSGLARAMRQASFQFLVRPPTVNGKPQTGTWVRIRFDVIVKQGEAPPPEGVRRPRAGVGATGPVLN</sequence>
<proteinExistence type="predicted"/>
<evidence type="ECO:0000313" key="2">
    <source>
        <dbReference type="EMBL" id="URW76240.1"/>
    </source>
</evidence>
<organism evidence="2 3">
    <name type="scientific">Sphingomonas donggukensis</name>
    <dbReference type="NCBI Taxonomy" id="2949093"/>
    <lineage>
        <taxon>Bacteria</taxon>
        <taxon>Pseudomonadati</taxon>
        <taxon>Pseudomonadota</taxon>
        <taxon>Alphaproteobacteria</taxon>
        <taxon>Sphingomonadales</taxon>
        <taxon>Sphingomonadaceae</taxon>
        <taxon>Sphingomonas</taxon>
    </lineage>
</organism>
<gene>
    <name evidence="2" type="ORF">M9980_03165</name>
</gene>
<dbReference type="RefSeq" id="WP_250753236.1">
    <property type="nucleotide sequence ID" value="NZ_CP098401.1"/>
</dbReference>
<name>A0ABY4TWK3_9SPHN</name>
<feature type="compositionally biased region" description="Low complexity" evidence="1">
    <location>
        <begin position="135"/>
        <end position="153"/>
    </location>
</feature>